<feature type="modified residue" description="4-aspartylphosphate" evidence="6">
    <location>
        <position position="50"/>
    </location>
</feature>
<dbReference type="Gene3D" id="6.10.250.690">
    <property type="match status" value="1"/>
</dbReference>
<dbReference type="InterPro" id="IPR001789">
    <property type="entry name" value="Sig_transdc_resp-reg_receiver"/>
</dbReference>
<keyword evidence="1 6" id="KW-0597">Phosphoprotein</keyword>
<dbReference type="Pfam" id="PF00486">
    <property type="entry name" value="Trans_reg_C"/>
    <property type="match status" value="1"/>
</dbReference>
<feature type="DNA-binding region" description="OmpR/PhoB-type" evidence="7">
    <location>
        <begin position="119"/>
        <end position="213"/>
    </location>
</feature>
<keyword evidence="3" id="KW-0805">Transcription regulation</keyword>
<evidence type="ECO:0000259" key="8">
    <source>
        <dbReference type="PROSITE" id="PS50110"/>
    </source>
</evidence>
<accession>A0AA47KLY6</accession>
<dbReference type="InterPro" id="IPR001867">
    <property type="entry name" value="OmpR/PhoB-type_DNA-bd"/>
</dbReference>
<dbReference type="CDD" id="cd00383">
    <property type="entry name" value="trans_reg_C"/>
    <property type="match status" value="1"/>
</dbReference>
<dbReference type="InterPro" id="IPR011006">
    <property type="entry name" value="CheY-like_superfamily"/>
</dbReference>
<keyword evidence="4 7" id="KW-0238">DNA-binding</keyword>
<dbReference type="Gene3D" id="1.10.10.10">
    <property type="entry name" value="Winged helix-like DNA-binding domain superfamily/Winged helix DNA-binding domain"/>
    <property type="match status" value="1"/>
</dbReference>
<dbReference type="InterPro" id="IPR039420">
    <property type="entry name" value="WalR-like"/>
</dbReference>
<dbReference type="PROSITE" id="PS51755">
    <property type="entry name" value="OMPR_PHOB"/>
    <property type="match status" value="1"/>
</dbReference>
<dbReference type="EMBL" id="CP114588">
    <property type="protein sequence ID" value="WBA09425.1"/>
    <property type="molecule type" value="Genomic_DNA"/>
</dbReference>
<sequence length="214" mass="24574">MSHLLLIEDDTLLGEGLRQFLVQQGFECTWLAESNKVDKHWFHADLVILDRQLADGDSLAHLPHWLSLKAVPVIVLTAKIEVEQRVEGLMAGAKDYVVKPFSHQELLARIYAQLRPLGESQLVYGQITVEPGSRNVYWQDQDVTLKPKEFDLLLLLLQNQGRVFHREELLNKIWGYQAFPTTRTVDNHVLRLRQKLPGLAIETHRGVGYRLVVL</sequence>
<gene>
    <name evidence="10" type="ORF">N8M53_04290</name>
</gene>
<keyword evidence="2" id="KW-0902">Two-component regulatory system</keyword>
<dbReference type="GO" id="GO:0032993">
    <property type="term" value="C:protein-DNA complex"/>
    <property type="evidence" value="ECO:0007669"/>
    <property type="project" value="TreeGrafter"/>
</dbReference>
<dbReference type="GO" id="GO:0005829">
    <property type="term" value="C:cytosol"/>
    <property type="evidence" value="ECO:0007669"/>
    <property type="project" value="TreeGrafter"/>
</dbReference>
<dbReference type="RefSeq" id="WP_077667539.1">
    <property type="nucleotide sequence ID" value="NZ_CP114588.1"/>
</dbReference>
<dbReference type="InterPro" id="IPR036388">
    <property type="entry name" value="WH-like_DNA-bd_sf"/>
</dbReference>
<keyword evidence="5" id="KW-0804">Transcription</keyword>
<evidence type="ECO:0000259" key="9">
    <source>
        <dbReference type="PROSITE" id="PS51755"/>
    </source>
</evidence>
<evidence type="ECO:0000313" key="11">
    <source>
        <dbReference type="Proteomes" id="UP001164748"/>
    </source>
</evidence>
<evidence type="ECO:0000313" key="10">
    <source>
        <dbReference type="EMBL" id="WBA09425.1"/>
    </source>
</evidence>
<evidence type="ECO:0000256" key="1">
    <source>
        <dbReference type="ARBA" id="ARBA00022553"/>
    </source>
</evidence>
<dbReference type="PROSITE" id="PS50110">
    <property type="entry name" value="RESPONSE_REGULATORY"/>
    <property type="match status" value="1"/>
</dbReference>
<evidence type="ECO:0000256" key="5">
    <source>
        <dbReference type="ARBA" id="ARBA00023163"/>
    </source>
</evidence>
<dbReference type="InterPro" id="IPR016032">
    <property type="entry name" value="Sig_transdc_resp-reg_C-effctor"/>
</dbReference>
<reference evidence="10" key="1">
    <citation type="submission" date="2022-09" db="EMBL/GenBank/DDBJ databases">
        <authorList>
            <person name="Li Z.-J."/>
        </authorList>
    </citation>
    <scope>NUCLEOTIDE SEQUENCE</scope>
    <source>
        <strain evidence="10">TGB11</strain>
    </source>
</reference>
<feature type="domain" description="Response regulatory" evidence="8">
    <location>
        <begin position="3"/>
        <end position="114"/>
    </location>
</feature>
<evidence type="ECO:0000256" key="4">
    <source>
        <dbReference type="ARBA" id="ARBA00023125"/>
    </source>
</evidence>
<dbReference type="SUPFAM" id="SSF46894">
    <property type="entry name" value="C-terminal effector domain of the bipartite response regulators"/>
    <property type="match status" value="1"/>
</dbReference>
<proteinExistence type="predicted"/>
<feature type="domain" description="OmpR/PhoB-type" evidence="9">
    <location>
        <begin position="119"/>
        <end position="213"/>
    </location>
</feature>
<dbReference type="GO" id="GO:0000976">
    <property type="term" value="F:transcription cis-regulatory region binding"/>
    <property type="evidence" value="ECO:0007669"/>
    <property type="project" value="TreeGrafter"/>
</dbReference>
<evidence type="ECO:0000256" key="2">
    <source>
        <dbReference type="ARBA" id="ARBA00023012"/>
    </source>
</evidence>
<dbReference type="GO" id="GO:0006355">
    <property type="term" value="P:regulation of DNA-templated transcription"/>
    <property type="evidence" value="ECO:0007669"/>
    <property type="project" value="InterPro"/>
</dbReference>
<dbReference type="SUPFAM" id="SSF52172">
    <property type="entry name" value="CheY-like"/>
    <property type="match status" value="1"/>
</dbReference>
<dbReference type="AlphaFoldDB" id="A0AA47KLY6"/>
<dbReference type="GO" id="GO:0000156">
    <property type="term" value="F:phosphorelay response regulator activity"/>
    <property type="evidence" value="ECO:0007669"/>
    <property type="project" value="TreeGrafter"/>
</dbReference>
<dbReference type="SMART" id="SM00448">
    <property type="entry name" value="REC"/>
    <property type="match status" value="1"/>
</dbReference>
<dbReference type="Gene3D" id="3.40.50.2300">
    <property type="match status" value="1"/>
</dbReference>
<protein>
    <submittedName>
        <fullName evidence="10">Response regulator transcription factor</fullName>
    </submittedName>
</protein>
<name>A0AA47KLY6_9GAMM</name>
<dbReference type="PANTHER" id="PTHR48111">
    <property type="entry name" value="REGULATOR OF RPOS"/>
    <property type="match status" value="1"/>
</dbReference>
<evidence type="ECO:0000256" key="6">
    <source>
        <dbReference type="PROSITE-ProRule" id="PRU00169"/>
    </source>
</evidence>
<evidence type="ECO:0000256" key="3">
    <source>
        <dbReference type="ARBA" id="ARBA00023015"/>
    </source>
</evidence>
<organism evidence="10 11">
    <name type="scientific">Salinivibrio kushneri</name>
    <dbReference type="NCBI Taxonomy" id="1908198"/>
    <lineage>
        <taxon>Bacteria</taxon>
        <taxon>Pseudomonadati</taxon>
        <taxon>Pseudomonadota</taxon>
        <taxon>Gammaproteobacteria</taxon>
        <taxon>Vibrionales</taxon>
        <taxon>Vibrionaceae</taxon>
        <taxon>Salinivibrio</taxon>
    </lineage>
</organism>
<dbReference type="PANTHER" id="PTHR48111:SF21">
    <property type="entry name" value="DNA-BINDING DUAL MASTER TRANSCRIPTIONAL REGULATOR RPAA"/>
    <property type="match status" value="1"/>
</dbReference>
<dbReference type="Proteomes" id="UP001164748">
    <property type="component" value="Chromosome"/>
</dbReference>
<dbReference type="Pfam" id="PF00072">
    <property type="entry name" value="Response_reg"/>
    <property type="match status" value="1"/>
</dbReference>
<evidence type="ECO:0000256" key="7">
    <source>
        <dbReference type="PROSITE-ProRule" id="PRU01091"/>
    </source>
</evidence>
<dbReference type="SMART" id="SM00862">
    <property type="entry name" value="Trans_reg_C"/>
    <property type="match status" value="1"/>
</dbReference>